<dbReference type="InterPro" id="IPR029051">
    <property type="entry name" value="DUF4352"/>
</dbReference>
<evidence type="ECO:0000256" key="1">
    <source>
        <dbReference type="ARBA" id="ARBA00022729"/>
    </source>
</evidence>
<evidence type="ECO:0000313" key="4">
    <source>
        <dbReference type="Proteomes" id="UP001595872"/>
    </source>
</evidence>
<dbReference type="Gene3D" id="2.60.40.1240">
    <property type="match status" value="1"/>
</dbReference>
<gene>
    <name evidence="3" type="ORF">ACFPCY_41450</name>
</gene>
<dbReference type="Proteomes" id="UP001595872">
    <property type="component" value="Unassembled WGS sequence"/>
</dbReference>
<protein>
    <submittedName>
        <fullName evidence="3">DUF4352 domain-containing protein</fullName>
    </submittedName>
</protein>
<sequence>MAPSPGLVVHNGTLESPLSDFEAAVSGTSWAASLSDPLHGTTRPDGRFLLVRVSMRNITDHPVYPPAHLSLYAADGSEFAPEWDQTFGQTVLVGHGKVNDLRPGARTTVVLVYDLPEGVRPKAVAQLKLGAGV</sequence>
<feature type="domain" description="DUF4352" evidence="2">
    <location>
        <begin position="41"/>
        <end position="121"/>
    </location>
</feature>
<comment type="caution">
    <text evidence="3">The sequence shown here is derived from an EMBL/GenBank/DDBJ whole genome shotgun (WGS) entry which is preliminary data.</text>
</comment>
<evidence type="ECO:0000259" key="2">
    <source>
        <dbReference type="Pfam" id="PF11611"/>
    </source>
</evidence>
<name>A0ABV9UEZ0_9ACTN</name>
<evidence type="ECO:0000313" key="3">
    <source>
        <dbReference type="EMBL" id="MFC4913810.1"/>
    </source>
</evidence>
<organism evidence="3 4">
    <name type="scientific">Actinomadura gamaensis</name>
    <dbReference type="NCBI Taxonomy" id="1763541"/>
    <lineage>
        <taxon>Bacteria</taxon>
        <taxon>Bacillati</taxon>
        <taxon>Actinomycetota</taxon>
        <taxon>Actinomycetes</taxon>
        <taxon>Streptosporangiales</taxon>
        <taxon>Thermomonosporaceae</taxon>
        <taxon>Actinomadura</taxon>
    </lineage>
</organism>
<dbReference type="InterPro" id="IPR029050">
    <property type="entry name" value="Immunoprotect_excell_Ig-like"/>
</dbReference>
<dbReference type="EMBL" id="JBHSIT010000020">
    <property type="protein sequence ID" value="MFC4913810.1"/>
    <property type="molecule type" value="Genomic_DNA"/>
</dbReference>
<dbReference type="RefSeq" id="WP_378265088.1">
    <property type="nucleotide sequence ID" value="NZ_JBHSIT010000020.1"/>
</dbReference>
<keyword evidence="4" id="KW-1185">Reference proteome</keyword>
<proteinExistence type="predicted"/>
<dbReference type="Pfam" id="PF11611">
    <property type="entry name" value="DUF4352"/>
    <property type="match status" value="1"/>
</dbReference>
<keyword evidence="1" id="KW-0732">Signal</keyword>
<accession>A0ABV9UEZ0</accession>
<reference evidence="4" key="1">
    <citation type="journal article" date="2019" name="Int. J. Syst. Evol. Microbiol.">
        <title>The Global Catalogue of Microorganisms (GCM) 10K type strain sequencing project: providing services to taxonomists for standard genome sequencing and annotation.</title>
        <authorList>
            <consortium name="The Broad Institute Genomics Platform"/>
            <consortium name="The Broad Institute Genome Sequencing Center for Infectious Disease"/>
            <person name="Wu L."/>
            <person name="Ma J."/>
        </authorList>
    </citation>
    <scope>NUCLEOTIDE SEQUENCE [LARGE SCALE GENOMIC DNA]</scope>
    <source>
        <strain evidence="4">KLKA75</strain>
    </source>
</reference>